<evidence type="ECO:0000259" key="1">
    <source>
        <dbReference type="Pfam" id="PF01636"/>
    </source>
</evidence>
<dbReference type="Pfam" id="PF01636">
    <property type="entry name" value="APH"/>
    <property type="match status" value="1"/>
</dbReference>
<accession>A0A553JY68</accession>
<evidence type="ECO:0000313" key="3">
    <source>
        <dbReference type="Proteomes" id="UP000317638"/>
    </source>
</evidence>
<keyword evidence="3" id="KW-1185">Reference proteome</keyword>
<feature type="domain" description="Aminoglycoside phosphotransferase" evidence="1">
    <location>
        <begin position="140"/>
        <end position="336"/>
    </location>
</feature>
<dbReference type="InterPro" id="IPR011009">
    <property type="entry name" value="Kinase-like_dom_sf"/>
</dbReference>
<dbReference type="EMBL" id="VKKG01000005">
    <property type="protein sequence ID" value="TRY17393.1"/>
    <property type="molecule type" value="Genomic_DNA"/>
</dbReference>
<dbReference type="InterPro" id="IPR002575">
    <property type="entry name" value="Aminoglycoside_PTrfase"/>
</dbReference>
<dbReference type="Proteomes" id="UP000317638">
    <property type="component" value="Unassembled WGS sequence"/>
</dbReference>
<dbReference type="Gene3D" id="3.90.1200.10">
    <property type="match status" value="1"/>
</dbReference>
<proteinExistence type="predicted"/>
<organism evidence="2 3">
    <name type="scientific">Tessaracoccus rhinocerotis</name>
    <dbReference type="NCBI Taxonomy" id="1689449"/>
    <lineage>
        <taxon>Bacteria</taxon>
        <taxon>Bacillati</taxon>
        <taxon>Actinomycetota</taxon>
        <taxon>Actinomycetes</taxon>
        <taxon>Propionibacteriales</taxon>
        <taxon>Propionibacteriaceae</taxon>
        <taxon>Tessaracoccus</taxon>
    </lineage>
</organism>
<dbReference type="OrthoDB" id="581471at2"/>
<keyword evidence="2" id="KW-0808">Transferase</keyword>
<protein>
    <submittedName>
        <fullName evidence="2">Aminoglycoside phosphotransferase family protein</fullName>
    </submittedName>
</protein>
<evidence type="ECO:0000313" key="2">
    <source>
        <dbReference type="EMBL" id="TRY17393.1"/>
    </source>
</evidence>
<sequence>MTTPSLRDATAHVAAVAGVDGAEQLLENSALSGLVGHPVSVQHLRLKPGRSVHVAWRTVDDSPARWGWAEVTADPDKADKAVLRAEAAGETVELRRGDGAALLWGGLHGDRGLAKELRGARVVLGEDLPWEVLRYNPGKRVVARLDDGTGPVVLRVSRGTASFLEASRRWAEAGVPTLVPTPVGGRGSAVLTPWWGSSDLHRAPRTAAALEAGRLVGALHHGSRGRVWPGQVRREATPAVTAAGLLEVAPWLRGRVIAIAHQLEARLGELTETEPAWVHGDLSPDQVLHDGRGDIRVIDLDRAGSGPAALDVGSWLAACASMGLPQLSERFLTGYTESTGVDDRSLAISEALAQFRAAVDPFRKLRRDWPQAITRRIELAEQALGRIS</sequence>
<comment type="caution">
    <text evidence="2">The sequence shown here is derived from an EMBL/GenBank/DDBJ whole genome shotgun (WGS) entry which is preliminary data.</text>
</comment>
<reference evidence="2 3" key="1">
    <citation type="submission" date="2019-07" db="EMBL/GenBank/DDBJ databases">
        <authorList>
            <person name="Zhou L.-Y."/>
        </authorList>
    </citation>
    <scope>NUCLEOTIDE SEQUENCE [LARGE SCALE GENOMIC DNA]</scope>
    <source>
        <strain evidence="2 3">YIM 101269</strain>
    </source>
</reference>
<dbReference type="AlphaFoldDB" id="A0A553JY68"/>
<gene>
    <name evidence="2" type="ORF">FOJ82_12705</name>
</gene>
<dbReference type="GO" id="GO:0016740">
    <property type="term" value="F:transferase activity"/>
    <property type="evidence" value="ECO:0007669"/>
    <property type="project" value="UniProtKB-KW"/>
</dbReference>
<dbReference type="RefSeq" id="WP_143938857.1">
    <property type="nucleotide sequence ID" value="NZ_VKKG01000005.1"/>
</dbReference>
<dbReference type="SUPFAM" id="SSF56112">
    <property type="entry name" value="Protein kinase-like (PK-like)"/>
    <property type="match status" value="1"/>
</dbReference>
<name>A0A553JY68_9ACTN</name>